<sequence>YGIASAWRSRVEMHAIDCSAMFEPGSIPRGKPMSEHPLEMHCDAVRSRVLPFRSADTGFPIAFTKTVYMDYELLEEQLTLSYSRENSFCFAVDKKAKDLFKRRLRRLALCLPNVIVLEEEAEMDRYGHNQNQAHLKCMSKLMKREWKYVLVLQNHDILLKSNTELARIFSILNGTCDIEVTTCSRIRCEPFLDTNTMRLKLCPKSAPCPSDKLQWAKGAQ</sequence>
<dbReference type="GO" id="GO:0016020">
    <property type="term" value="C:membrane"/>
    <property type="evidence" value="ECO:0007669"/>
    <property type="project" value="UniProtKB-SubCell"/>
</dbReference>
<evidence type="ECO:0000256" key="2">
    <source>
        <dbReference type="ARBA" id="ARBA00022676"/>
    </source>
</evidence>
<evidence type="ECO:0000313" key="6">
    <source>
        <dbReference type="EMBL" id="GMT16699.1"/>
    </source>
</evidence>
<protein>
    <submittedName>
        <fullName evidence="6">Uncharacterized protein</fullName>
    </submittedName>
</protein>
<keyword evidence="4" id="KW-0472">Membrane</keyword>
<evidence type="ECO:0000256" key="4">
    <source>
        <dbReference type="ARBA" id="ARBA00023136"/>
    </source>
</evidence>
<dbReference type="Pfam" id="PF02485">
    <property type="entry name" value="Branch"/>
    <property type="match status" value="1"/>
</dbReference>
<evidence type="ECO:0000256" key="1">
    <source>
        <dbReference type="ARBA" id="ARBA00004606"/>
    </source>
</evidence>
<dbReference type="GO" id="GO:0016757">
    <property type="term" value="F:glycosyltransferase activity"/>
    <property type="evidence" value="ECO:0007669"/>
    <property type="project" value="UniProtKB-KW"/>
</dbReference>
<evidence type="ECO:0000313" key="7">
    <source>
        <dbReference type="Proteomes" id="UP001432322"/>
    </source>
</evidence>
<dbReference type="PANTHER" id="PTHR46671:SF7">
    <property type="entry name" value="CORE-2_I-BRANCHING ENZYME"/>
    <property type="match status" value="1"/>
</dbReference>
<evidence type="ECO:0000256" key="5">
    <source>
        <dbReference type="ARBA" id="ARBA00023180"/>
    </source>
</evidence>
<reference evidence="6" key="1">
    <citation type="submission" date="2023-10" db="EMBL/GenBank/DDBJ databases">
        <title>Genome assembly of Pristionchus species.</title>
        <authorList>
            <person name="Yoshida K."/>
            <person name="Sommer R.J."/>
        </authorList>
    </citation>
    <scope>NUCLEOTIDE SEQUENCE</scope>
    <source>
        <strain evidence="6">RS5133</strain>
    </source>
</reference>
<accession>A0AAV5VB72</accession>
<keyword evidence="5" id="KW-0325">Glycoprotein</keyword>
<name>A0AAV5VB72_9BILA</name>
<gene>
    <name evidence="6" type="ORF">PFISCL1PPCAC_7996</name>
</gene>
<evidence type="ECO:0000256" key="3">
    <source>
        <dbReference type="ARBA" id="ARBA00022679"/>
    </source>
</evidence>
<feature type="non-terminal residue" evidence="6">
    <location>
        <position position="220"/>
    </location>
</feature>
<keyword evidence="3" id="KW-0808">Transferase</keyword>
<keyword evidence="7" id="KW-1185">Reference proteome</keyword>
<dbReference type="PANTHER" id="PTHR46671">
    <property type="entry name" value="PROTEIN CBG11221"/>
    <property type="match status" value="1"/>
</dbReference>
<organism evidence="6 7">
    <name type="scientific">Pristionchus fissidentatus</name>
    <dbReference type="NCBI Taxonomy" id="1538716"/>
    <lineage>
        <taxon>Eukaryota</taxon>
        <taxon>Metazoa</taxon>
        <taxon>Ecdysozoa</taxon>
        <taxon>Nematoda</taxon>
        <taxon>Chromadorea</taxon>
        <taxon>Rhabditida</taxon>
        <taxon>Rhabditina</taxon>
        <taxon>Diplogasteromorpha</taxon>
        <taxon>Diplogasteroidea</taxon>
        <taxon>Neodiplogasteridae</taxon>
        <taxon>Pristionchus</taxon>
    </lineage>
</organism>
<keyword evidence="2" id="KW-0328">Glycosyltransferase</keyword>
<feature type="non-terminal residue" evidence="6">
    <location>
        <position position="1"/>
    </location>
</feature>
<dbReference type="InterPro" id="IPR003406">
    <property type="entry name" value="Glyco_trans_14"/>
</dbReference>
<dbReference type="EMBL" id="BTSY01000002">
    <property type="protein sequence ID" value="GMT16699.1"/>
    <property type="molecule type" value="Genomic_DNA"/>
</dbReference>
<dbReference type="AlphaFoldDB" id="A0AAV5VB72"/>
<dbReference type="Proteomes" id="UP001432322">
    <property type="component" value="Unassembled WGS sequence"/>
</dbReference>
<proteinExistence type="predicted"/>
<comment type="subcellular location">
    <subcellularLocation>
        <location evidence="1">Membrane</location>
        <topology evidence="1">Single-pass type II membrane protein</topology>
    </subcellularLocation>
</comment>
<comment type="caution">
    <text evidence="6">The sequence shown here is derived from an EMBL/GenBank/DDBJ whole genome shotgun (WGS) entry which is preliminary data.</text>
</comment>